<dbReference type="AlphaFoldDB" id="A0A8J5V7K4"/>
<feature type="compositionally biased region" description="Polar residues" evidence="1">
    <location>
        <begin position="149"/>
        <end position="159"/>
    </location>
</feature>
<dbReference type="EMBL" id="JAAALK010000288">
    <property type="protein sequence ID" value="KAG8052995.1"/>
    <property type="molecule type" value="Genomic_DNA"/>
</dbReference>
<reference evidence="2" key="1">
    <citation type="journal article" date="2021" name="bioRxiv">
        <title>Whole Genome Assembly and Annotation of Northern Wild Rice, Zizania palustris L., Supports a Whole Genome Duplication in the Zizania Genus.</title>
        <authorList>
            <person name="Haas M."/>
            <person name="Kono T."/>
            <person name="Macchietto M."/>
            <person name="Millas R."/>
            <person name="McGilp L."/>
            <person name="Shao M."/>
            <person name="Duquette J."/>
            <person name="Hirsch C.N."/>
            <person name="Kimball J."/>
        </authorList>
    </citation>
    <scope>NUCLEOTIDE SEQUENCE</scope>
    <source>
        <tissue evidence="2">Fresh leaf tissue</tissue>
    </source>
</reference>
<organism evidence="2 3">
    <name type="scientific">Zizania palustris</name>
    <name type="common">Northern wild rice</name>
    <dbReference type="NCBI Taxonomy" id="103762"/>
    <lineage>
        <taxon>Eukaryota</taxon>
        <taxon>Viridiplantae</taxon>
        <taxon>Streptophyta</taxon>
        <taxon>Embryophyta</taxon>
        <taxon>Tracheophyta</taxon>
        <taxon>Spermatophyta</taxon>
        <taxon>Magnoliopsida</taxon>
        <taxon>Liliopsida</taxon>
        <taxon>Poales</taxon>
        <taxon>Poaceae</taxon>
        <taxon>BOP clade</taxon>
        <taxon>Oryzoideae</taxon>
        <taxon>Oryzeae</taxon>
        <taxon>Zizaniinae</taxon>
        <taxon>Zizania</taxon>
    </lineage>
</organism>
<evidence type="ECO:0000313" key="2">
    <source>
        <dbReference type="EMBL" id="KAG8052995.1"/>
    </source>
</evidence>
<feature type="region of interest" description="Disordered" evidence="1">
    <location>
        <begin position="109"/>
        <end position="185"/>
    </location>
</feature>
<comment type="caution">
    <text evidence="2">The sequence shown here is derived from an EMBL/GenBank/DDBJ whole genome shotgun (WGS) entry which is preliminary data.</text>
</comment>
<gene>
    <name evidence="2" type="ORF">GUJ93_ZPchr0001g29922</name>
</gene>
<name>A0A8J5V7K4_ZIZPA</name>
<feature type="compositionally biased region" description="Pro residues" evidence="1">
    <location>
        <begin position="129"/>
        <end position="141"/>
    </location>
</feature>
<evidence type="ECO:0000313" key="3">
    <source>
        <dbReference type="Proteomes" id="UP000729402"/>
    </source>
</evidence>
<accession>A0A8J5V7K4</accession>
<dbReference type="Proteomes" id="UP000729402">
    <property type="component" value="Unassembled WGS sequence"/>
</dbReference>
<protein>
    <submittedName>
        <fullName evidence="2">Uncharacterized protein</fullName>
    </submittedName>
</protein>
<feature type="compositionally biased region" description="Low complexity" evidence="1">
    <location>
        <begin position="110"/>
        <end position="123"/>
    </location>
</feature>
<evidence type="ECO:0000256" key="1">
    <source>
        <dbReference type="SAM" id="MobiDB-lite"/>
    </source>
</evidence>
<feature type="compositionally biased region" description="Basic and acidic residues" evidence="1">
    <location>
        <begin position="169"/>
        <end position="184"/>
    </location>
</feature>
<keyword evidence="3" id="KW-1185">Reference proteome</keyword>
<proteinExistence type="predicted"/>
<reference evidence="2" key="2">
    <citation type="submission" date="2021-02" db="EMBL/GenBank/DDBJ databases">
        <authorList>
            <person name="Kimball J.A."/>
            <person name="Haas M.W."/>
            <person name="Macchietto M."/>
            <person name="Kono T."/>
            <person name="Duquette J."/>
            <person name="Shao M."/>
        </authorList>
    </citation>
    <scope>NUCLEOTIDE SEQUENCE</scope>
    <source>
        <tissue evidence="2">Fresh leaf tissue</tissue>
    </source>
</reference>
<sequence length="271" mass="29797">MGPIPLSGENPALGFADREQLLSRELKGSDLICYNCGSKGHHQVKIRDDLGVGTSVAKKGDKRIMGSQKRTRITVAREDISDVEVYGKSEDEDTLMDLWLKDCSLGGGSCSPPDSTDSSPYPHSETRPPLSPASPLSPTPLSPSQTLADSSSLPRTSPTGCLPLRLPPRKREQQEEQELKRRLQVEPTVAQASVINRPAPGPGLDLNELALASLTEEDDEAIARAKVVAAWWRLWDQQQVAMANKAVMTAEVRLRWWEIRRAKVSTSKIRI</sequence>